<sequence length="558" mass="62288">MSAKSKEKEASRLRIVSLGGVDEIGKNMYVFEYEDDIIVVDCGSVFPKEDMLGVDLVIPDITYLMGKRDHIRGYLFTHGHEDHIGATPYILKQAPSHIYGTKLTLALVDLKLKEYRVEGIPMHVVQPRDVVQLGQFTCQFIHVSHSIAGACAIAITCPAGTVICSGDFKVDYTPIDGQITDLQTFAKYGEQGVLAFLCESTNVERPGYTMSELKVGETFDNLFAQAGGRVIVAMFASNIHRMQMIIDNAIRYGRRVCFIGRSMVNVSRVAMSIGELRIPEGWLIDMDVLDDYPDNEVLVMTTGSQGEPMAGLTRMAYAEHRKLQIRQSDMVIISSTPIPGNEKFISRVINQLYRLGAQVIYSRMAEVHVSGHACQEEIKLLHALIRPKYFIPVHGEYRMMWQHAVLAEAMGVPSQNIVIPELGQVIEMNQDVLALGEQVPVGGVLVDGLGVGDVGNVVLRDRKHLSQDGLLIVVLAIDRDEQKLVSGPDIVSRGFIYVKENEDIIDNTQELVREILSKNSLDGDNWPELKNTIKDEVHRFIFDKIKRNPMILPIILDV</sequence>
<organism evidence="1 2">
    <name type="scientific">Aristaeella lactis</name>
    <dbReference type="NCBI Taxonomy" id="3046383"/>
    <lineage>
        <taxon>Bacteria</taxon>
        <taxon>Bacillati</taxon>
        <taxon>Bacillota</taxon>
        <taxon>Clostridia</taxon>
        <taxon>Eubacteriales</taxon>
        <taxon>Aristaeellaceae</taxon>
        <taxon>Aristaeella</taxon>
    </lineage>
</organism>
<comment type="caution">
    <text evidence="1">The sequence shown here is derived from an EMBL/GenBank/DDBJ whole genome shotgun (WGS) entry which is preliminary data.</text>
</comment>
<evidence type="ECO:0000313" key="1">
    <source>
        <dbReference type="EMBL" id="SMC72556.1"/>
    </source>
</evidence>
<accession>A0AC61PMX8</accession>
<dbReference type="Proteomes" id="UP000192328">
    <property type="component" value="Unassembled WGS sequence"/>
</dbReference>
<reference evidence="1" key="1">
    <citation type="submission" date="2017-04" db="EMBL/GenBank/DDBJ databases">
        <authorList>
            <person name="Varghese N."/>
            <person name="Submissions S."/>
        </authorList>
    </citation>
    <scope>NUCLEOTIDE SEQUENCE</scope>
    <source>
        <strain evidence="1">WTE2008</strain>
    </source>
</reference>
<gene>
    <name evidence="1" type="ORF">SAMN06297397_2194</name>
</gene>
<protein>
    <submittedName>
        <fullName evidence="1">Ribonuclease J</fullName>
    </submittedName>
</protein>
<keyword evidence="2" id="KW-1185">Reference proteome</keyword>
<proteinExistence type="predicted"/>
<dbReference type="EMBL" id="FWXZ01000004">
    <property type="protein sequence ID" value="SMC72556.1"/>
    <property type="molecule type" value="Genomic_DNA"/>
</dbReference>
<name>A0AC61PMX8_9FIRM</name>
<evidence type="ECO:0000313" key="2">
    <source>
        <dbReference type="Proteomes" id="UP000192328"/>
    </source>
</evidence>